<protein>
    <submittedName>
        <fullName evidence="2">Uncharacterized protein</fullName>
    </submittedName>
</protein>
<dbReference type="EMBL" id="OOHR01000005">
    <property type="protein sequence ID" value="SPM44746.1"/>
    <property type="molecule type" value="Genomic_DNA"/>
</dbReference>
<dbReference type="Proteomes" id="UP000244889">
    <property type="component" value="Unassembled WGS sequence"/>
</dbReference>
<evidence type="ECO:0000256" key="1">
    <source>
        <dbReference type="SAM" id="Coils"/>
    </source>
</evidence>
<feature type="coiled-coil region" evidence="1">
    <location>
        <begin position="86"/>
        <end position="146"/>
    </location>
</feature>
<evidence type="ECO:0000313" key="5">
    <source>
        <dbReference type="Proteomes" id="UP000245243"/>
    </source>
</evidence>
<reference evidence="4 5" key="1">
    <citation type="submission" date="2018-03" db="EMBL/GenBank/DDBJ databases">
        <authorList>
            <person name="Batty M. E."/>
            <person name="Batty M E."/>
        </authorList>
    </citation>
    <scope>NUCLEOTIDE SEQUENCE [LARGE SCALE GENOMIC DNA]</scope>
</reference>
<accession>A0A2R8EZZ2</accession>
<evidence type="ECO:0000313" key="2">
    <source>
        <dbReference type="EMBL" id="SPM44746.1"/>
    </source>
</evidence>
<evidence type="ECO:0000313" key="3">
    <source>
        <dbReference type="EMBL" id="SPR16168.1"/>
    </source>
</evidence>
<keyword evidence="1" id="KW-0175">Coiled coil</keyword>
<evidence type="ECO:0000313" key="4">
    <source>
        <dbReference type="Proteomes" id="UP000244889"/>
    </source>
</evidence>
<dbReference type="RefSeq" id="WP_045912773.1">
    <property type="nucleotide sequence ID" value="NZ_LS398548.1"/>
</dbReference>
<gene>
    <name evidence="2" type="ORF">FPW1038_01293</name>
    <name evidence="3" type="ORF">KARP_02058</name>
</gene>
<proteinExistence type="predicted"/>
<dbReference type="EMBL" id="LS398548">
    <property type="protein sequence ID" value="SPR16168.1"/>
    <property type="molecule type" value="Genomic_DNA"/>
</dbReference>
<sequence>MYRRYFEQLSDLGKKAIDFLFKTEKTNKSLILVGETDVQNFNITQVAHFYENQGNGQVNSHNLSSIHSVEYVNYDHPKSYNTLYLVDDLRDHKEQLTSEMAAHQNKSIGMSKKIESERAKVLIIVSNDLDKNANDLDENAKNELQEFAEDQKLNNYYEQTHILNLDQFEEFLSGDLGVGR</sequence>
<organism evidence="2 4">
    <name type="scientific">Orientia tsutsugamushi</name>
    <name type="common">Rickettsia tsutsugamushi</name>
    <dbReference type="NCBI Taxonomy" id="784"/>
    <lineage>
        <taxon>Bacteria</taxon>
        <taxon>Pseudomonadati</taxon>
        <taxon>Pseudomonadota</taxon>
        <taxon>Alphaproteobacteria</taxon>
        <taxon>Rickettsiales</taxon>
        <taxon>Rickettsiaceae</taxon>
        <taxon>Rickettsieae</taxon>
        <taxon>Orientia</taxon>
    </lineage>
</organism>
<name>A0A2R8EZZ2_ORITS</name>
<dbReference type="AlphaFoldDB" id="A0A2R8EZZ2"/>
<reference evidence="2" key="2">
    <citation type="submission" date="2018-03" db="EMBL/GenBank/DDBJ databases">
        <authorList>
            <person name="Keele B.F."/>
        </authorList>
    </citation>
    <scope>NUCLEOTIDE SEQUENCE [LARGE SCALE GENOMIC DNA]</scope>
    <source>
        <strain evidence="2">FPW1038</strain>
        <strain evidence="3">Karp</strain>
    </source>
</reference>
<dbReference type="Proteomes" id="UP000245243">
    <property type="component" value="Chromosome I"/>
</dbReference>